<dbReference type="SUPFAM" id="SSF52540">
    <property type="entry name" value="P-loop containing nucleoside triphosphate hydrolases"/>
    <property type="match status" value="1"/>
</dbReference>
<dbReference type="RefSeq" id="WP_367992341.1">
    <property type="nucleotide sequence ID" value="NZ_JBFPJR010000008.1"/>
</dbReference>
<evidence type="ECO:0000313" key="3">
    <source>
        <dbReference type="Proteomes" id="UP001556631"/>
    </source>
</evidence>
<evidence type="ECO:0000256" key="1">
    <source>
        <dbReference type="ARBA" id="ARBA00022679"/>
    </source>
</evidence>
<dbReference type="EC" id="2.8.2.-" evidence="2"/>
<proteinExistence type="predicted"/>
<dbReference type="Gene3D" id="3.40.50.300">
    <property type="entry name" value="P-loop containing nucleotide triphosphate hydrolases"/>
    <property type="match status" value="1"/>
</dbReference>
<dbReference type="InterPro" id="IPR027417">
    <property type="entry name" value="P-loop_NTPase"/>
</dbReference>
<dbReference type="Pfam" id="PF13469">
    <property type="entry name" value="Sulfotransfer_3"/>
    <property type="match status" value="1"/>
</dbReference>
<gene>
    <name evidence="2" type="ORF">AB3X52_06130</name>
</gene>
<dbReference type="InterPro" id="IPR037359">
    <property type="entry name" value="NST/OST"/>
</dbReference>
<dbReference type="PANTHER" id="PTHR10605:SF56">
    <property type="entry name" value="BIFUNCTIONAL HEPARAN SULFATE N-DEACETYLASE_N-SULFOTRANSFERASE"/>
    <property type="match status" value="1"/>
</dbReference>
<comment type="caution">
    <text evidence="2">The sequence shown here is derived from an EMBL/GenBank/DDBJ whole genome shotgun (WGS) entry which is preliminary data.</text>
</comment>
<sequence>MTRRVGPDRGPDFLIIGAPKAGTTALHSALAQHPQVFMSQPKEPKYFLCDDAPPPHWRGPGDQHSQQEWVWHGDDYARLFADAPEDRVRGESTPFYLWSRGAHRRIADALPEARLIAVVRDPIDRAYSNWMHLWCDGLEPVSDFLTAFSLQDQRVRDGWAPFWRYRELGMYGEQLAHLHQHVDPERVLLLRYKELVDDPSGAVDTACRFLGIETGLVTSIPRDNSRSYVEPGWRPRTLGPVVRAGAWLGQFAPPEAWRRAAPALLRHLAGPDEAHRPLLTPQQREQLAPCFADDIKLLSAVSGRDFGDWLSTTSRGSFAQRSTQRTSA</sequence>
<dbReference type="GO" id="GO:0016740">
    <property type="term" value="F:transferase activity"/>
    <property type="evidence" value="ECO:0007669"/>
    <property type="project" value="UniProtKB-KW"/>
</dbReference>
<keyword evidence="3" id="KW-1185">Reference proteome</keyword>
<keyword evidence="1 2" id="KW-0808">Transferase</keyword>
<organism evidence="2 3">
    <name type="scientific">Nocardioides eburneus</name>
    <dbReference type="NCBI Taxonomy" id="3231482"/>
    <lineage>
        <taxon>Bacteria</taxon>
        <taxon>Bacillati</taxon>
        <taxon>Actinomycetota</taxon>
        <taxon>Actinomycetes</taxon>
        <taxon>Propionibacteriales</taxon>
        <taxon>Nocardioidaceae</taxon>
        <taxon>Nocardioides</taxon>
    </lineage>
</organism>
<evidence type="ECO:0000313" key="2">
    <source>
        <dbReference type="EMBL" id="MEX0427193.1"/>
    </source>
</evidence>
<dbReference type="Proteomes" id="UP001556631">
    <property type="component" value="Unassembled WGS sequence"/>
</dbReference>
<accession>A0ABV3SW80</accession>
<name>A0ABV3SW80_9ACTN</name>
<dbReference type="EMBL" id="JBFPJR010000008">
    <property type="protein sequence ID" value="MEX0427193.1"/>
    <property type="molecule type" value="Genomic_DNA"/>
</dbReference>
<dbReference type="PANTHER" id="PTHR10605">
    <property type="entry name" value="HEPARAN SULFATE SULFOTRANSFERASE"/>
    <property type="match status" value="1"/>
</dbReference>
<reference evidence="2 3" key="1">
    <citation type="submission" date="2024-07" db="EMBL/GenBank/DDBJ databases">
        <authorList>
            <person name="Lee S."/>
            <person name="Kang M."/>
        </authorList>
    </citation>
    <scope>NUCLEOTIDE SEQUENCE [LARGE SCALE GENOMIC DNA]</scope>
    <source>
        <strain evidence="2 3">DS6</strain>
    </source>
</reference>
<protein>
    <submittedName>
        <fullName evidence="2">Sulfotransferase</fullName>
        <ecNumber evidence="2">2.8.2.-</ecNumber>
    </submittedName>
</protein>